<evidence type="ECO:0000256" key="1">
    <source>
        <dbReference type="SAM" id="MobiDB-lite"/>
    </source>
</evidence>
<sequence>MKQHHKVGDGAHKGRSSQRRETLKKRSTSTGLSLPPANSRNVCGVLATPGKGTLLGQNLRVQFLICWRIPGE</sequence>
<reference evidence="2" key="1">
    <citation type="submission" date="2014-11" db="EMBL/GenBank/DDBJ databases">
        <authorList>
            <person name="Amaro Gonzalez C."/>
        </authorList>
    </citation>
    <scope>NUCLEOTIDE SEQUENCE</scope>
</reference>
<dbReference type="AlphaFoldDB" id="A0A0E9XQS6"/>
<organism evidence="2">
    <name type="scientific">Anguilla anguilla</name>
    <name type="common">European freshwater eel</name>
    <name type="synonym">Muraena anguilla</name>
    <dbReference type="NCBI Taxonomy" id="7936"/>
    <lineage>
        <taxon>Eukaryota</taxon>
        <taxon>Metazoa</taxon>
        <taxon>Chordata</taxon>
        <taxon>Craniata</taxon>
        <taxon>Vertebrata</taxon>
        <taxon>Euteleostomi</taxon>
        <taxon>Actinopterygii</taxon>
        <taxon>Neopterygii</taxon>
        <taxon>Teleostei</taxon>
        <taxon>Anguilliformes</taxon>
        <taxon>Anguillidae</taxon>
        <taxon>Anguilla</taxon>
    </lineage>
</organism>
<evidence type="ECO:0000313" key="2">
    <source>
        <dbReference type="EMBL" id="JAI04216.1"/>
    </source>
</evidence>
<feature type="region of interest" description="Disordered" evidence="1">
    <location>
        <begin position="1"/>
        <end position="42"/>
    </location>
</feature>
<reference evidence="2" key="2">
    <citation type="journal article" date="2015" name="Fish Shellfish Immunol.">
        <title>Early steps in the European eel (Anguilla anguilla)-Vibrio vulnificus interaction in the gills: Role of the RtxA13 toxin.</title>
        <authorList>
            <person name="Callol A."/>
            <person name="Pajuelo D."/>
            <person name="Ebbesson L."/>
            <person name="Teles M."/>
            <person name="MacKenzie S."/>
            <person name="Amaro C."/>
        </authorList>
    </citation>
    <scope>NUCLEOTIDE SEQUENCE</scope>
</reference>
<feature type="compositionally biased region" description="Basic residues" evidence="1">
    <location>
        <begin position="13"/>
        <end position="27"/>
    </location>
</feature>
<protein>
    <submittedName>
        <fullName evidence="2">Uncharacterized protein</fullName>
    </submittedName>
</protein>
<feature type="compositionally biased region" description="Basic and acidic residues" evidence="1">
    <location>
        <begin position="1"/>
        <end position="12"/>
    </location>
</feature>
<name>A0A0E9XQS6_ANGAN</name>
<dbReference type="EMBL" id="GBXM01004362">
    <property type="protein sequence ID" value="JAI04216.1"/>
    <property type="molecule type" value="Transcribed_RNA"/>
</dbReference>
<proteinExistence type="predicted"/>
<accession>A0A0E9XQS6</accession>
<feature type="compositionally biased region" description="Polar residues" evidence="1">
    <location>
        <begin position="28"/>
        <end position="41"/>
    </location>
</feature>